<dbReference type="AlphaFoldDB" id="A0A2G8SVD6"/>
<gene>
    <name evidence="2" type="ORF">GSI_01429</name>
</gene>
<sequence>MTMLKQMLVHAVAAPVVSDVSRIETSTGRPADERTSSGLSGRLGPPGIVAGRFADVAAKIRIDAVARSPRRRATRLGTSRGELGNCGQPALPNSVDVV</sequence>
<comment type="caution">
    <text evidence="2">The sequence shown here is derived from an EMBL/GenBank/DDBJ whole genome shotgun (WGS) entry which is preliminary data.</text>
</comment>
<dbReference type="Proteomes" id="UP000230002">
    <property type="component" value="Unassembled WGS sequence"/>
</dbReference>
<evidence type="ECO:0000313" key="2">
    <source>
        <dbReference type="EMBL" id="PIL37735.1"/>
    </source>
</evidence>
<feature type="region of interest" description="Disordered" evidence="1">
    <location>
        <begin position="68"/>
        <end position="98"/>
    </location>
</feature>
<accession>A0A2G8SVD6</accession>
<dbReference type="EMBL" id="AYKW01000001">
    <property type="protein sequence ID" value="PIL37735.1"/>
    <property type="molecule type" value="Genomic_DNA"/>
</dbReference>
<organism evidence="2 3">
    <name type="scientific">Ganoderma sinense ZZ0214-1</name>
    <dbReference type="NCBI Taxonomy" id="1077348"/>
    <lineage>
        <taxon>Eukaryota</taxon>
        <taxon>Fungi</taxon>
        <taxon>Dikarya</taxon>
        <taxon>Basidiomycota</taxon>
        <taxon>Agaricomycotina</taxon>
        <taxon>Agaricomycetes</taxon>
        <taxon>Polyporales</taxon>
        <taxon>Polyporaceae</taxon>
        <taxon>Ganoderma</taxon>
    </lineage>
</organism>
<name>A0A2G8SVD6_9APHY</name>
<evidence type="ECO:0000256" key="1">
    <source>
        <dbReference type="SAM" id="MobiDB-lite"/>
    </source>
</evidence>
<feature type="region of interest" description="Disordered" evidence="1">
    <location>
        <begin position="21"/>
        <end position="44"/>
    </location>
</feature>
<protein>
    <submittedName>
        <fullName evidence="2">Uncharacterized protein</fullName>
    </submittedName>
</protein>
<keyword evidence="3" id="KW-1185">Reference proteome</keyword>
<reference evidence="2 3" key="1">
    <citation type="journal article" date="2015" name="Sci. Rep.">
        <title>Chromosome-level genome map provides insights into diverse defense mechanisms in the medicinal fungus Ganoderma sinense.</title>
        <authorList>
            <person name="Zhu Y."/>
            <person name="Xu J."/>
            <person name="Sun C."/>
            <person name="Zhou S."/>
            <person name="Xu H."/>
            <person name="Nelson D.R."/>
            <person name="Qian J."/>
            <person name="Song J."/>
            <person name="Luo H."/>
            <person name="Xiang L."/>
            <person name="Li Y."/>
            <person name="Xu Z."/>
            <person name="Ji A."/>
            <person name="Wang L."/>
            <person name="Lu S."/>
            <person name="Hayward A."/>
            <person name="Sun W."/>
            <person name="Li X."/>
            <person name="Schwartz D.C."/>
            <person name="Wang Y."/>
            <person name="Chen S."/>
        </authorList>
    </citation>
    <scope>NUCLEOTIDE SEQUENCE [LARGE SCALE GENOMIC DNA]</scope>
    <source>
        <strain evidence="2 3">ZZ0214-1</strain>
    </source>
</reference>
<evidence type="ECO:0000313" key="3">
    <source>
        <dbReference type="Proteomes" id="UP000230002"/>
    </source>
</evidence>
<proteinExistence type="predicted"/>